<dbReference type="STRING" id="563192.HMPREF0179_03570"/>
<feature type="region of interest" description="Disordered" evidence="1">
    <location>
        <begin position="617"/>
        <end position="637"/>
    </location>
</feature>
<evidence type="ECO:0000313" key="4">
    <source>
        <dbReference type="Proteomes" id="UP000006034"/>
    </source>
</evidence>
<dbReference type="AlphaFoldDB" id="E5YBJ7"/>
<dbReference type="HOGENOM" id="CLU_010758_0_0_7"/>
<proteinExistence type="predicted"/>
<evidence type="ECO:0000256" key="1">
    <source>
        <dbReference type="SAM" id="MobiDB-lite"/>
    </source>
</evidence>
<protein>
    <recommendedName>
        <fullName evidence="5">Type IV pilus assembly protein PilM</fullName>
    </recommendedName>
</protein>
<dbReference type="GeneID" id="78085059"/>
<comment type="caution">
    <text evidence="3">The sequence shown here is derived from an EMBL/GenBank/DDBJ whole genome shotgun (WGS) entry which is preliminary data.</text>
</comment>
<keyword evidence="2" id="KW-1133">Transmembrane helix</keyword>
<feature type="transmembrane region" description="Helical" evidence="2">
    <location>
        <begin position="514"/>
        <end position="537"/>
    </location>
</feature>
<dbReference type="OrthoDB" id="5414910at2"/>
<sequence length="693" mass="75713">MSLSASQASATQKLLEHIRSTPQKDDASASFAPPLQIPPAAPLRPLFGKERSVVGIDVGKGRLCLVQRRAGSTPILEAIQSFSIPETMDWETPGLSDRIREALSAFLPHGGRDADIWVRLPDGQDELRHYRIPKVSPKDRDAIANMAAIREKPFDEAENIFDYRVDAEVLDKGVPRLPVTAMIANKGAVNTVRHTLAAAGVSPAGISSGNIYAQNLFASGWLSSPWEHFAFADIGEDSTRIEIFSGTNIALSRTIKTGLRSLVTALQESYGGRRKKTPPPPVVPPMPRHLPMEALGGELAGSHSERQQAVSSFTSPSDPFPLILQPESLPLELSLPQLSPMDMGMASAPVAPSVPAASLSSLAEKIPDDEISYEEGLHLLCENRRRTPEEEERLLLRLSQPLGRLARQLERTADHFRNAMGMPNIQGVIVFAPGGCMALALKKFETSLGLPCRPLRFDGQTTPGAATDLEKALARSADESLLQAIGLSLSAPAYTPNAIMTYKDQKSRERQMRITFLSIGLTTVVLMLLLAFCGKLYMGYLDEKAHKAELESRIASWPVLYTPDQLRNNLADTQKWQVQARTLAKRRIAAALMTELSTITPEAIHITGMRVTFKDVNPGKQEARRGTKKPSEPEESAVAVLTGSVAGDMLQRESQLAEFLSQLEHSPMVLSLVVEKQQTDTEILSFVATLRLV</sequence>
<gene>
    <name evidence="3" type="ORF">HMPREF0179_03570</name>
</gene>
<evidence type="ECO:0000313" key="3">
    <source>
        <dbReference type="EMBL" id="EFV42649.1"/>
    </source>
</evidence>
<reference evidence="3 4" key="1">
    <citation type="submission" date="2010-10" db="EMBL/GenBank/DDBJ databases">
        <authorList>
            <consortium name="The Broad Institute Genome Sequencing Platform"/>
            <person name="Ward D."/>
            <person name="Earl A."/>
            <person name="Feldgarden M."/>
            <person name="Young S.K."/>
            <person name="Gargeya S."/>
            <person name="Zeng Q."/>
            <person name="Alvarado L."/>
            <person name="Berlin A."/>
            <person name="Bochicchio J."/>
            <person name="Chapman S.B."/>
            <person name="Chen Z."/>
            <person name="Freedman E."/>
            <person name="Gellesch M."/>
            <person name="Goldberg J."/>
            <person name="Griggs A."/>
            <person name="Gujja S."/>
            <person name="Heilman E."/>
            <person name="Heiman D."/>
            <person name="Howarth C."/>
            <person name="Mehta T."/>
            <person name="Neiman D."/>
            <person name="Pearson M."/>
            <person name="Roberts A."/>
            <person name="Saif S."/>
            <person name="Shea T."/>
            <person name="Shenoy N."/>
            <person name="Sisk P."/>
            <person name="Stolte C."/>
            <person name="Sykes S."/>
            <person name="White J."/>
            <person name="Yandava C."/>
            <person name="Allen-Vercoe E."/>
            <person name="Sibley C."/>
            <person name="Ambrose C.E."/>
            <person name="Strauss J."/>
            <person name="Daigneault M."/>
            <person name="Haas B."/>
            <person name="Nusbaum C."/>
            <person name="Birren B."/>
        </authorList>
    </citation>
    <scope>NUCLEOTIDE SEQUENCE [LARGE SCALE GENOMIC DNA]</scope>
    <source>
        <strain evidence="3 4">3_1_6</strain>
    </source>
</reference>
<evidence type="ECO:0000256" key="2">
    <source>
        <dbReference type="SAM" id="Phobius"/>
    </source>
</evidence>
<keyword evidence="2" id="KW-0472">Membrane</keyword>
<dbReference type="eggNOG" id="COG4972">
    <property type="taxonomic scope" value="Bacteria"/>
</dbReference>
<dbReference type="RefSeq" id="WP_005030560.1">
    <property type="nucleotide sequence ID" value="NZ_KE150238.1"/>
</dbReference>
<organism evidence="3 4">
    <name type="scientific">Bilophila wadsworthia (strain 3_1_6)</name>
    <dbReference type="NCBI Taxonomy" id="563192"/>
    <lineage>
        <taxon>Bacteria</taxon>
        <taxon>Pseudomonadati</taxon>
        <taxon>Thermodesulfobacteriota</taxon>
        <taxon>Desulfovibrionia</taxon>
        <taxon>Desulfovibrionales</taxon>
        <taxon>Desulfovibrionaceae</taxon>
        <taxon>Bilophila</taxon>
    </lineage>
</organism>
<dbReference type="EMBL" id="ADCP02000001">
    <property type="protein sequence ID" value="EFV42649.1"/>
    <property type="molecule type" value="Genomic_DNA"/>
</dbReference>
<keyword evidence="2" id="KW-0812">Transmembrane</keyword>
<name>E5YBJ7_BILW3</name>
<feature type="compositionally biased region" description="Basic and acidic residues" evidence="1">
    <location>
        <begin position="621"/>
        <end position="632"/>
    </location>
</feature>
<dbReference type="Proteomes" id="UP000006034">
    <property type="component" value="Unassembled WGS sequence"/>
</dbReference>
<accession>E5YBJ7</accession>
<keyword evidence="4" id="KW-1185">Reference proteome</keyword>
<reference evidence="3 4" key="2">
    <citation type="submission" date="2013-04" db="EMBL/GenBank/DDBJ databases">
        <title>The Genome Sequence of Bilophila wadsworthia 3_1_6.</title>
        <authorList>
            <consortium name="The Broad Institute Genomics Platform"/>
            <person name="Earl A."/>
            <person name="Ward D."/>
            <person name="Feldgarden M."/>
            <person name="Gevers D."/>
            <person name="Sibley C."/>
            <person name="Strauss J."/>
            <person name="Allen-Vercoe E."/>
            <person name="Walker B."/>
            <person name="Young S."/>
            <person name="Zeng Q."/>
            <person name="Gargeya S."/>
            <person name="Fitzgerald M."/>
            <person name="Haas B."/>
            <person name="Abouelleil A."/>
            <person name="Allen A.W."/>
            <person name="Alvarado L."/>
            <person name="Arachchi H.M."/>
            <person name="Berlin A.M."/>
            <person name="Chapman S.B."/>
            <person name="Gainer-Dewar J."/>
            <person name="Goldberg J."/>
            <person name="Griggs A."/>
            <person name="Gujja S."/>
            <person name="Hansen M."/>
            <person name="Howarth C."/>
            <person name="Imamovic A."/>
            <person name="Ireland A."/>
            <person name="Larimer J."/>
            <person name="McCowan C."/>
            <person name="Murphy C."/>
            <person name="Pearson M."/>
            <person name="Poon T.W."/>
            <person name="Priest M."/>
            <person name="Roberts A."/>
            <person name="Saif S."/>
            <person name="Shea T."/>
            <person name="Sisk P."/>
            <person name="Sykes S."/>
            <person name="Wortman J."/>
            <person name="Nusbaum C."/>
            <person name="Birren B."/>
        </authorList>
    </citation>
    <scope>NUCLEOTIDE SEQUENCE [LARGE SCALE GENOMIC DNA]</scope>
    <source>
        <strain evidence="3 4">3_1_6</strain>
    </source>
</reference>
<evidence type="ECO:0008006" key="5">
    <source>
        <dbReference type="Google" id="ProtNLM"/>
    </source>
</evidence>